<keyword evidence="5" id="KW-0498">Mitosis</keyword>
<dbReference type="OrthoDB" id="27187at2759"/>
<feature type="region of interest" description="Disordered" evidence="8">
    <location>
        <begin position="153"/>
        <end position="172"/>
    </location>
</feature>
<dbReference type="InterPro" id="IPR027165">
    <property type="entry name" value="CND3"/>
</dbReference>
<accession>A0A9W9K0W5</accession>
<gene>
    <name evidence="10" type="ORF">N7532_007708</name>
</gene>
<evidence type="ECO:0000256" key="6">
    <source>
        <dbReference type="ARBA" id="ARBA00023067"/>
    </source>
</evidence>
<reference evidence="10" key="1">
    <citation type="submission" date="2022-11" db="EMBL/GenBank/DDBJ databases">
        <authorList>
            <person name="Petersen C."/>
        </authorList>
    </citation>
    <scope>NUCLEOTIDE SEQUENCE</scope>
    <source>
        <strain evidence="10">IBT 30761</strain>
    </source>
</reference>
<evidence type="ECO:0000256" key="4">
    <source>
        <dbReference type="ARBA" id="ARBA00022618"/>
    </source>
</evidence>
<evidence type="ECO:0000256" key="5">
    <source>
        <dbReference type="ARBA" id="ARBA00022776"/>
    </source>
</evidence>
<dbReference type="PANTHER" id="PTHR14418">
    <property type="entry name" value="CONDENSIN COMPLEX SUBUNIT 3-RELATED"/>
    <property type="match status" value="1"/>
</dbReference>
<dbReference type="GeneID" id="81359179"/>
<feature type="compositionally biased region" description="Low complexity" evidence="8">
    <location>
        <begin position="1"/>
        <end position="19"/>
    </location>
</feature>
<comment type="caution">
    <text evidence="10">The sequence shown here is derived from an EMBL/GenBank/DDBJ whole genome shotgun (WGS) entry which is preliminary data.</text>
</comment>
<reference evidence="10" key="2">
    <citation type="journal article" date="2023" name="IMA Fungus">
        <title>Comparative genomic study of the Penicillium genus elucidates a diverse pangenome and 15 lateral gene transfer events.</title>
        <authorList>
            <person name="Petersen C."/>
            <person name="Sorensen T."/>
            <person name="Nielsen M.R."/>
            <person name="Sondergaard T.E."/>
            <person name="Sorensen J.L."/>
            <person name="Fitzpatrick D.A."/>
            <person name="Frisvad J.C."/>
            <person name="Nielsen K.L."/>
        </authorList>
    </citation>
    <scope>NUCLEOTIDE SEQUENCE</scope>
    <source>
        <strain evidence="10">IBT 30761</strain>
    </source>
</reference>
<comment type="subcellular location">
    <subcellularLocation>
        <location evidence="1">Chromosome</location>
    </subcellularLocation>
</comment>
<dbReference type="GO" id="GO:0051301">
    <property type="term" value="P:cell division"/>
    <property type="evidence" value="ECO:0007669"/>
    <property type="project" value="UniProtKB-KW"/>
</dbReference>
<evidence type="ECO:0000313" key="10">
    <source>
        <dbReference type="EMBL" id="KAJ5089024.1"/>
    </source>
</evidence>
<dbReference type="InterPro" id="IPR016024">
    <property type="entry name" value="ARM-type_fold"/>
</dbReference>
<dbReference type="GO" id="GO:0000796">
    <property type="term" value="C:condensin complex"/>
    <property type="evidence" value="ECO:0007669"/>
    <property type="project" value="InterPro"/>
</dbReference>
<keyword evidence="7" id="KW-0131">Cell cycle</keyword>
<sequence>MPGRVAARSTSAATRRSSAQPSAGRAPSVTPSFAIPEEPALPSSSPNLRRDVCTIFADAQRSTTGHRKLVVRLRKLQEICAGIAQKSKKGKDQEQEKIVIPEEETVAEKEFNVEVGRCMLRILPIKKSEPVGDRVLRFLDTFLAHAAEKDNELFASKGDDEDEMQSAQETPTSRLTSSLVALMIPMLAAKDKMIRFRATQIIAHIVNSLESIDDELYHTIRGGLLKRIRDKESSVRVQAVIGLARLAGNDEEDDGNDDNSTALLEKLIEIMQNDTSADVRKSLLANLPLAPVTLPYLLERARDLDAPTRRTLYSRLLPTLGDFRHLSLSMREKLLRWGLRDRDESVRKATGKLFFDRWVEDCAGTNNDQNEGPTGQRSPPDINALLELLERIDVVNSGIETGIAHEAMRSFWEGRADYREAVVFDQNFWESLTAESAFLVRSFNDFCRVQNEGKYDDLVEEKMPEVTALAFFLGKYLEELLQRKKSSKESGEANDEDAVEQEFIVEQLLHIASTLDYSDEVGRRKMFSLLRESLAVPELPEECTKLVVETLRCACGADLAGESEFCSVVLEAIAEVHDTIITEDSFVSAKSEISDDTSSRHQSETPGEEEDVPFNKEEAKAKILKEIVVNMKCLHIAQCMLENVEGHLQQNMNLVTMLNNLVVPAVRSHEAPIRERGLLCLGLCCLLDKVSESPEETSESDANWVKNLAEENMSLFIHCYSKGHEGLQVTAIQIICDMVTTHPSLLAPITQSDGETVVAPPMQKPLFKVFTRALKASSPPSVQSGAATALSKLLLTNTFEPSGANIPIAIQEFNRNAVENLLQALVLAFFHPRTRENPALRQSLAYFFPVYCHSRIDNTQHMRRVAVPVVRAVINAAEEHYSLEAEEDSDGEIDESVGEREIKALMTGVIGMLAEWTDERRVVGLGGERVLAGGAASSTACGWVHLALVKDILERVLGVVAESKTRCTREERKLLFTLLSKLYFAAPTLPSRAGSRAPENPEDQFRSSIRSATAGGIEIDPENTQLAEDVKELLDQTIEEGIAAEASSRNALVKTKNSVLKILAVAQDARAASARPRAGTEDVESDAGSVRSASVRRSVEPTAGRRHVSVEPSIMEEDEGDHDNSRIRSGNVRPSVEGSGPNRPVVSIEPSIMEEDEDDHDTSRGTVIKEEAVDE</sequence>
<feature type="compositionally biased region" description="Basic and acidic residues" evidence="8">
    <location>
        <begin position="1161"/>
        <end position="1175"/>
    </location>
</feature>
<keyword evidence="11" id="KW-1185">Reference proteome</keyword>
<organism evidence="10 11">
    <name type="scientific">Penicillium argentinense</name>
    <dbReference type="NCBI Taxonomy" id="1131581"/>
    <lineage>
        <taxon>Eukaryota</taxon>
        <taxon>Fungi</taxon>
        <taxon>Dikarya</taxon>
        <taxon>Ascomycota</taxon>
        <taxon>Pezizomycotina</taxon>
        <taxon>Eurotiomycetes</taxon>
        <taxon>Eurotiomycetidae</taxon>
        <taxon>Eurotiales</taxon>
        <taxon>Aspergillaceae</taxon>
        <taxon>Penicillium</taxon>
    </lineage>
</organism>
<dbReference type="AlphaFoldDB" id="A0A9W9K0W5"/>
<dbReference type="InterPro" id="IPR011989">
    <property type="entry name" value="ARM-like"/>
</dbReference>
<dbReference type="InterPro" id="IPR025977">
    <property type="entry name" value="Cnd3_C"/>
</dbReference>
<dbReference type="PANTHER" id="PTHR14418:SF5">
    <property type="entry name" value="CONDENSIN COMPLEX SUBUNIT 3"/>
    <property type="match status" value="1"/>
</dbReference>
<feature type="domain" description="Nuclear condensin complex subunit 3 C-terminal" evidence="9">
    <location>
        <begin position="632"/>
        <end position="984"/>
    </location>
</feature>
<keyword evidence="4" id="KW-0132">Cell division</keyword>
<evidence type="ECO:0000256" key="8">
    <source>
        <dbReference type="SAM" id="MobiDB-lite"/>
    </source>
</evidence>
<dbReference type="GO" id="GO:0007076">
    <property type="term" value="P:mitotic chromosome condensation"/>
    <property type="evidence" value="ECO:0007669"/>
    <property type="project" value="InterPro"/>
</dbReference>
<feature type="region of interest" description="Disordered" evidence="8">
    <location>
        <begin position="591"/>
        <end position="613"/>
    </location>
</feature>
<proteinExistence type="inferred from homology"/>
<comment type="similarity">
    <text evidence="2">Belongs to the CND3 (condensin subunit 3) family.</text>
</comment>
<feature type="region of interest" description="Disordered" evidence="8">
    <location>
        <begin position="1070"/>
        <end position="1175"/>
    </location>
</feature>
<feature type="region of interest" description="Disordered" evidence="8">
    <location>
        <begin position="1"/>
        <end position="46"/>
    </location>
</feature>
<keyword evidence="3" id="KW-0158">Chromosome</keyword>
<evidence type="ECO:0000259" key="9">
    <source>
        <dbReference type="Pfam" id="PF12719"/>
    </source>
</evidence>
<evidence type="ECO:0000313" key="11">
    <source>
        <dbReference type="Proteomes" id="UP001149074"/>
    </source>
</evidence>
<evidence type="ECO:0000256" key="1">
    <source>
        <dbReference type="ARBA" id="ARBA00004286"/>
    </source>
</evidence>
<evidence type="ECO:0000256" key="7">
    <source>
        <dbReference type="ARBA" id="ARBA00023306"/>
    </source>
</evidence>
<name>A0A9W9K0W5_9EURO</name>
<dbReference type="EMBL" id="JAPQKI010000009">
    <property type="protein sequence ID" value="KAJ5089024.1"/>
    <property type="molecule type" value="Genomic_DNA"/>
</dbReference>
<dbReference type="GO" id="GO:0000793">
    <property type="term" value="C:condensed chromosome"/>
    <property type="evidence" value="ECO:0007669"/>
    <property type="project" value="TreeGrafter"/>
</dbReference>
<dbReference type="RefSeq" id="XP_056471006.1">
    <property type="nucleotide sequence ID" value="XM_056620200.1"/>
</dbReference>
<protein>
    <recommendedName>
        <fullName evidence="9">Nuclear condensin complex subunit 3 C-terminal domain-containing protein</fullName>
    </recommendedName>
</protein>
<dbReference type="Proteomes" id="UP001149074">
    <property type="component" value="Unassembled WGS sequence"/>
</dbReference>
<dbReference type="SUPFAM" id="SSF48371">
    <property type="entry name" value="ARM repeat"/>
    <property type="match status" value="1"/>
</dbReference>
<dbReference type="Pfam" id="PF12719">
    <property type="entry name" value="Cnd3"/>
    <property type="match status" value="1"/>
</dbReference>
<keyword evidence="6" id="KW-0226">DNA condensation</keyword>
<evidence type="ECO:0000256" key="3">
    <source>
        <dbReference type="ARBA" id="ARBA00022454"/>
    </source>
</evidence>
<dbReference type="Gene3D" id="1.25.10.10">
    <property type="entry name" value="Leucine-rich Repeat Variant"/>
    <property type="match status" value="1"/>
</dbReference>
<evidence type="ECO:0000256" key="2">
    <source>
        <dbReference type="ARBA" id="ARBA00006533"/>
    </source>
</evidence>